<dbReference type="PROSITE" id="PS01183">
    <property type="entry name" value="UBIE_1"/>
    <property type="match status" value="1"/>
</dbReference>
<evidence type="ECO:0000256" key="2">
    <source>
        <dbReference type="ARBA" id="ARBA00022679"/>
    </source>
</evidence>
<comment type="subcellular location">
    <subcellularLocation>
        <location evidence="6">Mitochondrion inner membrane</location>
        <topology evidence="6">Peripheral membrane protein</topology>
        <orientation evidence="6">Matrix side</orientation>
    </subcellularLocation>
</comment>
<evidence type="ECO:0000256" key="5">
    <source>
        <dbReference type="ARBA" id="ARBA00046387"/>
    </source>
</evidence>
<evidence type="ECO:0000256" key="3">
    <source>
        <dbReference type="ARBA" id="ARBA00022688"/>
    </source>
</evidence>
<dbReference type="UniPathway" id="UPA00232"/>
<dbReference type="AlphaFoldDB" id="A0A078B2S5"/>
<feature type="binding site" evidence="6">
    <location>
        <position position="122"/>
    </location>
    <ligand>
        <name>S-adenosyl-L-methionine</name>
        <dbReference type="ChEBI" id="CHEBI:59789"/>
    </ligand>
</feature>
<dbReference type="GO" id="GO:0031314">
    <property type="term" value="C:extrinsic component of mitochondrial inner membrane"/>
    <property type="evidence" value="ECO:0007669"/>
    <property type="project" value="UniProtKB-UniRule"/>
</dbReference>
<keyword evidence="6" id="KW-0999">Mitochondrion inner membrane</keyword>
<feature type="binding site" evidence="6">
    <location>
        <position position="149"/>
    </location>
    <ligand>
        <name>S-adenosyl-L-methionine</name>
        <dbReference type="ChEBI" id="CHEBI:59789"/>
    </ligand>
</feature>
<keyword evidence="7" id="KW-0830">Ubiquinone</keyword>
<keyword evidence="3 6" id="KW-0831">Ubiquinone biosynthesis</keyword>
<comment type="catalytic activity">
    <reaction evidence="6">
        <text>a 2-methoxy-6-(all-trans-polyprenyl)benzene-1,4-diol + S-adenosyl-L-methionine = a 5-methoxy-2-methyl-3-(all-trans-polyprenyl)benzene-1,4-diol + S-adenosyl-L-homocysteine + H(+)</text>
        <dbReference type="Rhea" id="RHEA:28286"/>
        <dbReference type="Rhea" id="RHEA-COMP:10858"/>
        <dbReference type="Rhea" id="RHEA-COMP:10859"/>
        <dbReference type="ChEBI" id="CHEBI:15378"/>
        <dbReference type="ChEBI" id="CHEBI:57856"/>
        <dbReference type="ChEBI" id="CHEBI:59789"/>
        <dbReference type="ChEBI" id="CHEBI:84166"/>
        <dbReference type="ChEBI" id="CHEBI:84167"/>
        <dbReference type="EC" id="2.1.1.201"/>
    </reaction>
</comment>
<keyword evidence="6" id="KW-0496">Mitochondrion</keyword>
<evidence type="ECO:0000256" key="4">
    <source>
        <dbReference type="ARBA" id="ARBA00022691"/>
    </source>
</evidence>
<keyword evidence="6" id="KW-0472">Membrane</keyword>
<comment type="pathway">
    <text evidence="6">Cofactor biosynthesis; ubiquinone biosynthesis.</text>
</comment>
<dbReference type="Pfam" id="PF01209">
    <property type="entry name" value="Ubie_methyltran"/>
    <property type="match status" value="1"/>
</dbReference>
<dbReference type="FunCoup" id="A0A078B2S5">
    <property type="interactions" value="261"/>
</dbReference>
<dbReference type="SUPFAM" id="SSF53335">
    <property type="entry name" value="S-adenosyl-L-methionine-dependent methyltransferases"/>
    <property type="match status" value="1"/>
</dbReference>
<dbReference type="Gene3D" id="3.40.50.150">
    <property type="entry name" value="Vaccinia Virus protein VP39"/>
    <property type="match status" value="1"/>
</dbReference>
<name>A0A078B2S5_STYLE</name>
<reference evidence="7 8" key="1">
    <citation type="submission" date="2014-06" db="EMBL/GenBank/DDBJ databases">
        <authorList>
            <person name="Swart Estienne"/>
        </authorList>
    </citation>
    <scope>NUCLEOTIDE SEQUENCE [LARGE SCALE GENOMIC DNA]</scope>
    <source>
        <strain evidence="7 8">130c</strain>
    </source>
</reference>
<gene>
    <name evidence="7" type="primary">Contig7408.g7920</name>
    <name evidence="7" type="ORF">STYLEM_16628</name>
</gene>
<dbReference type="Proteomes" id="UP000039865">
    <property type="component" value="Unassembled WGS sequence"/>
</dbReference>
<keyword evidence="1 6" id="KW-0489">Methyltransferase</keyword>
<comment type="subunit">
    <text evidence="5">Component of a multi-subunit COQ enzyme complex, composed of at least COQ3, COQ4, COQ5, COQ6, COQ7 and COQ9. Interacts with PYURF; the interaction is direct, stabilizes COQ5 protein and associates PYURF with COQ enzyme complex.</text>
</comment>
<dbReference type="PANTHER" id="PTHR43591">
    <property type="entry name" value="METHYLTRANSFERASE"/>
    <property type="match status" value="1"/>
</dbReference>
<dbReference type="InterPro" id="IPR004033">
    <property type="entry name" value="UbiE/COQ5_MeTrFase"/>
</dbReference>
<evidence type="ECO:0000313" key="7">
    <source>
        <dbReference type="EMBL" id="CDW87522.1"/>
    </source>
</evidence>
<feature type="binding site" evidence="6">
    <location>
        <begin position="177"/>
        <end position="178"/>
    </location>
    <ligand>
        <name>S-adenosyl-L-methionine</name>
        <dbReference type="ChEBI" id="CHEBI:59789"/>
    </ligand>
</feature>
<dbReference type="EC" id="2.1.1.201" evidence="6"/>
<evidence type="ECO:0000256" key="6">
    <source>
        <dbReference type="HAMAP-Rule" id="MF_03191"/>
    </source>
</evidence>
<dbReference type="FunFam" id="3.40.50.150:FF:000064">
    <property type="entry name" value="2-methoxy-6-polyprenyl-1,4-benzoquinol methylase, mitochondrial"/>
    <property type="match status" value="1"/>
</dbReference>
<evidence type="ECO:0000313" key="8">
    <source>
        <dbReference type="Proteomes" id="UP000039865"/>
    </source>
</evidence>
<evidence type="ECO:0000256" key="1">
    <source>
        <dbReference type="ARBA" id="ARBA00022603"/>
    </source>
</evidence>
<dbReference type="PROSITE" id="PS51608">
    <property type="entry name" value="SAM_MT_UBIE"/>
    <property type="match status" value="1"/>
</dbReference>
<proteinExistence type="inferred from homology"/>
<dbReference type="HAMAP" id="MF_01813">
    <property type="entry name" value="MenG_UbiE_methyltr"/>
    <property type="match status" value="1"/>
</dbReference>
<protein>
    <recommendedName>
        <fullName evidence="6">2-methoxy-6-polyprenyl-1,4-benzoquinol methylase, mitochondrial</fullName>
        <ecNumber evidence="6">2.1.1.201</ecNumber>
    </recommendedName>
    <alternativeName>
        <fullName evidence="6">Ubiquinone biosynthesis methyltransferase COQ5</fullName>
    </alternativeName>
</protein>
<dbReference type="NCBIfam" id="NF001242">
    <property type="entry name" value="PRK00216.1-3"/>
    <property type="match status" value="1"/>
</dbReference>
<dbReference type="GO" id="GO:0008425">
    <property type="term" value="F:2-methoxy-6-polyprenyl-1,4-benzoquinol methyltransferase activity"/>
    <property type="evidence" value="ECO:0007669"/>
    <property type="project" value="UniProtKB-UniRule"/>
</dbReference>
<organism evidence="7 8">
    <name type="scientific">Stylonychia lemnae</name>
    <name type="common">Ciliate</name>
    <dbReference type="NCBI Taxonomy" id="5949"/>
    <lineage>
        <taxon>Eukaryota</taxon>
        <taxon>Sar</taxon>
        <taxon>Alveolata</taxon>
        <taxon>Ciliophora</taxon>
        <taxon>Intramacronucleata</taxon>
        <taxon>Spirotrichea</taxon>
        <taxon>Stichotrichia</taxon>
        <taxon>Sporadotrichida</taxon>
        <taxon>Oxytrichidae</taxon>
        <taxon>Stylonychinae</taxon>
        <taxon>Stylonychia</taxon>
    </lineage>
</organism>
<dbReference type="EMBL" id="CCKQ01015691">
    <property type="protein sequence ID" value="CDW87522.1"/>
    <property type="molecule type" value="Genomic_DNA"/>
</dbReference>
<dbReference type="OrthoDB" id="6329284at2759"/>
<dbReference type="InterPro" id="IPR029063">
    <property type="entry name" value="SAM-dependent_MTases_sf"/>
</dbReference>
<dbReference type="InParanoid" id="A0A078B2S5"/>
<comment type="similarity">
    <text evidence="6">Belongs to the class I-like SAM-binding methyltransferase superfamily. MenG/UbiE family.</text>
</comment>
<dbReference type="InterPro" id="IPR023576">
    <property type="entry name" value="UbiE/COQ5_MeTrFase_CS"/>
</dbReference>
<dbReference type="GO" id="GO:0032259">
    <property type="term" value="P:methylation"/>
    <property type="evidence" value="ECO:0007669"/>
    <property type="project" value="UniProtKB-KW"/>
</dbReference>
<dbReference type="OMA" id="MNDVMSM"/>
<keyword evidence="8" id="KW-1185">Reference proteome</keyword>
<accession>A0A078B2S5</accession>
<dbReference type="NCBIfam" id="TIGR01934">
    <property type="entry name" value="MenG_MenH_UbiE"/>
    <property type="match status" value="1"/>
</dbReference>
<comment type="function">
    <text evidence="6">Methyltransferase required for the conversion of 2-polyprenyl-6-methoxy-1,4-benzoquinol (DDMQH2) to 2-polyprenyl-3-methyl-6-methoxy-1,4-benzoquinol (DMQH2).</text>
</comment>
<dbReference type="PANTHER" id="PTHR43591:SF24">
    <property type="entry name" value="2-METHOXY-6-POLYPRENYL-1,4-BENZOQUINOL METHYLASE, MITOCHONDRIAL"/>
    <property type="match status" value="1"/>
</dbReference>
<keyword evidence="2 6" id="KW-0808">Transferase</keyword>
<dbReference type="PROSITE" id="PS01184">
    <property type="entry name" value="UBIE_2"/>
    <property type="match status" value="1"/>
</dbReference>
<comment type="caution">
    <text evidence="6">Lacks conserved residue(s) required for the propagation of feature annotation.</text>
</comment>
<sequence>MMNRKLILSACRQLKQRQSIFAFAQQRTFATGTSEQSRQEKIDFGFKDVNYEEKEKMVRQVFSNVADSYDVMNDAMSLGVHRCWKDQFVNQLGPLRTRRVVVETSNQEREEKLKVIDVAGGTGDISFRILNKAKKDSPTQLSVDITVSDINPNMLEVGKKRAVEQGLFHDLSFMELNAENLSNLKSDDFDIYTIAFGIRNVTDRQKALKEAYRVLRKGGRFMCLEFSEVEVPGLKQFYDFYSFNIIPQLGQFIANDIDSYQYLVESIRKFPKQAEFAKLIEDAGFKAVTYTNLTGGIVAIHSGFKV</sequence>
<dbReference type="CDD" id="cd02440">
    <property type="entry name" value="AdoMet_MTases"/>
    <property type="match status" value="1"/>
</dbReference>
<keyword evidence="4 6" id="KW-0949">S-adenosyl-L-methionine</keyword>